<evidence type="ECO:0000256" key="7">
    <source>
        <dbReference type="ARBA" id="ARBA00022723"/>
    </source>
</evidence>
<proteinExistence type="inferred from homology"/>
<dbReference type="NCBIfam" id="TIGR01523">
    <property type="entry name" value="ATPase-IID_K-Na"/>
    <property type="match status" value="1"/>
</dbReference>
<evidence type="ECO:0000256" key="19">
    <source>
        <dbReference type="ARBA" id="ARBA00035029"/>
    </source>
</evidence>
<dbReference type="AlphaFoldDB" id="A0A0P1KR34"/>
<keyword evidence="14" id="KW-0915">Sodium</keyword>
<dbReference type="SFLD" id="SFLDS00003">
    <property type="entry name" value="Haloacid_Dehalogenase"/>
    <property type="match status" value="1"/>
</dbReference>
<dbReference type="Pfam" id="PF13246">
    <property type="entry name" value="Cation_ATPase"/>
    <property type="match status" value="1"/>
</dbReference>
<feature type="transmembrane region" description="Helical" evidence="22">
    <location>
        <begin position="886"/>
        <end position="915"/>
    </location>
</feature>
<dbReference type="SUPFAM" id="SSF56784">
    <property type="entry name" value="HAD-like"/>
    <property type="match status" value="1"/>
</dbReference>
<comment type="subcellular location">
    <subcellularLocation>
        <location evidence="2">Cell membrane</location>
        <topology evidence="2">Multi-pass membrane protein</topology>
    </subcellularLocation>
</comment>
<keyword evidence="16 22" id="KW-0472">Membrane</keyword>
<feature type="transmembrane region" description="Helical" evidence="22">
    <location>
        <begin position="988"/>
        <end position="1009"/>
    </location>
</feature>
<evidence type="ECO:0000256" key="3">
    <source>
        <dbReference type="ARBA" id="ARBA00022448"/>
    </source>
</evidence>
<evidence type="ECO:0000256" key="22">
    <source>
        <dbReference type="SAM" id="Phobius"/>
    </source>
</evidence>
<dbReference type="CDD" id="cd02086">
    <property type="entry name" value="P-type_ATPase_Na_ENA"/>
    <property type="match status" value="1"/>
</dbReference>
<evidence type="ECO:0000313" key="24">
    <source>
        <dbReference type="EMBL" id="CUS22148.1"/>
    </source>
</evidence>
<dbReference type="Proteomes" id="UP000236544">
    <property type="component" value="Unassembled WGS sequence"/>
</dbReference>
<feature type="transmembrane region" description="Helical" evidence="22">
    <location>
        <begin position="312"/>
        <end position="335"/>
    </location>
</feature>
<evidence type="ECO:0000256" key="16">
    <source>
        <dbReference type="ARBA" id="ARBA00023136"/>
    </source>
</evidence>
<feature type="transmembrane region" description="Helical" evidence="22">
    <location>
        <begin position="935"/>
        <end position="959"/>
    </location>
</feature>
<evidence type="ECO:0000256" key="17">
    <source>
        <dbReference type="ARBA" id="ARBA00023201"/>
    </source>
</evidence>
<keyword evidence="11" id="KW-0630">Potassium</keyword>
<keyword evidence="6 22" id="KW-0812">Transmembrane</keyword>
<keyword evidence="9" id="KW-0067">ATP-binding</keyword>
<keyword evidence="15" id="KW-0406">Ion transport</keyword>
<keyword evidence="8" id="KW-0547">Nucleotide-binding</keyword>
<dbReference type="FunFam" id="1.20.1110.10:FF:000015">
    <property type="entry name" value="Sodium ion P-type ATPase"/>
    <property type="match status" value="1"/>
</dbReference>
<evidence type="ECO:0000259" key="23">
    <source>
        <dbReference type="SMART" id="SM00831"/>
    </source>
</evidence>
<feature type="transmembrane region" description="Helical" evidence="22">
    <location>
        <begin position="849"/>
        <end position="866"/>
    </location>
</feature>
<evidence type="ECO:0000256" key="11">
    <source>
        <dbReference type="ARBA" id="ARBA00022958"/>
    </source>
</evidence>
<dbReference type="GO" id="GO:0008554">
    <property type="term" value="F:P-type sodium transporter activity"/>
    <property type="evidence" value="ECO:0007669"/>
    <property type="project" value="UniProtKB-EC"/>
</dbReference>
<dbReference type="EC" id="7.2.2.3" evidence="19"/>
<evidence type="ECO:0000256" key="1">
    <source>
        <dbReference type="ARBA" id="ARBA00001946"/>
    </source>
</evidence>
<feature type="transmembrane region" description="Helical" evidence="22">
    <location>
        <begin position="284"/>
        <end position="306"/>
    </location>
</feature>
<evidence type="ECO:0000256" key="9">
    <source>
        <dbReference type="ARBA" id="ARBA00022840"/>
    </source>
</evidence>
<accession>A0A0P1KR34</accession>
<dbReference type="Gene3D" id="2.70.150.10">
    <property type="entry name" value="Calcium-transporting ATPase, cytoplasmic transduction domain A"/>
    <property type="match status" value="1"/>
</dbReference>
<keyword evidence="13 22" id="KW-1133">Transmembrane helix</keyword>
<evidence type="ECO:0000256" key="13">
    <source>
        <dbReference type="ARBA" id="ARBA00022989"/>
    </source>
</evidence>
<keyword evidence="5" id="KW-0633">Potassium transport</keyword>
<evidence type="ECO:0000256" key="10">
    <source>
        <dbReference type="ARBA" id="ARBA00022842"/>
    </source>
</evidence>
<name>A0A0P1KR34_9SACH</name>
<evidence type="ECO:0000256" key="20">
    <source>
        <dbReference type="ARBA" id="ARBA00048599"/>
    </source>
</evidence>
<evidence type="ECO:0000256" key="21">
    <source>
        <dbReference type="ARBA" id="ARBA00049499"/>
    </source>
</evidence>
<feature type="transmembrane region" description="Helical" evidence="22">
    <location>
        <begin position="92"/>
        <end position="111"/>
    </location>
</feature>
<dbReference type="PRINTS" id="PR00119">
    <property type="entry name" value="CATATPASE"/>
</dbReference>
<comment type="catalytic activity">
    <reaction evidence="21">
        <text>Na(+)(in) + ATP + H2O = Na(+)(out) + ADP + phosphate + H(+)</text>
        <dbReference type="Rhea" id="RHEA:14633"/>
        <dbReference type="ChEBI" id="CHEBI:15377"/>
        <dbReference type="ChEBI" id="CHEBI:15378"/>
        <dbReference type="ChEBI" id="CHEBI:29101"/>
        <dbReference type="ChEBI" id="CHEBI:30616"/>
        <dbReference type="ChEBI" id="CHEBI:43474"/>
        <dbReference type="ChEBI" id="CHEBI:456216"/>
        <dbReference type="EC" id="7.2.2.3"/>
    </reaction>
    <physiologicalReaction direction="left-to-right" evidence="21">
        <dbReference type="Rhea" id="RHEA:14634"/>
    </physiologicalReaction>
</comment>
<evidence type="ECO:0000256" key="12">
    <source>
        <dbReference type="ARBA" id="ARBA00022967"/>
    </source>
</evidence>
<dbReference type="GO" id="GO:0005524">
    <property type="term" value="F:ATP binding"/>
    <property type="evidence" value="ECO:0007669"/>
    <property type="project" value="UniProtKB-KW"/>
</dbReference>
<dbReference type="FunFam" id="3.40.1110.10:FF:000039">
    <property type="entry name" value="Sodium P-type ATPase"/>
    <property type="match status" value="1"/>
</dbReference>
<dbReference type="EMBL" id="LN890563">
    <property type="protein sequence ID" value="CUS22148.1"/>
    <property type="molecule type" value="Genomic_DNA"/>
</dbReference>
<evidence type="ECO:0000256" key="15">
    <source>
        <dbReference type="ARBA" id="ARBA00023065"/>
    </source>
</evidence>
<dbReference type="InterPro" id="IPR008250">
    <property type="entry name" value="ATPase_P-typ_transduc_dom_A_sf"/>
</dbReference>
<dbReference type="Pfam" id="PF00690">
    <property type="entry name" value="Cation_ATPase_N"/>
    <property type="match status" value="1"/>
</dbReference>
<dbReference type="Pfam" id="PF00689">
    <property type="entry name" value="Cation_ATPase_C"/>
    <property type="match status" value="1"/>
</dbReference>
<gene>
    <name evidence="24" type="ORF">LAQU0_S04e09274g</name>
</gene>
<dbReference type="SUPFAM" id="SSF81665">
    <property type="entry name" value="Calcium ATPase, transmembrane domain M"/>
    <property type="match status" value="1"/>
</dbReference>
<evidence type="ECO:0000256" key="8">
    <source>
        <dbReference type="ARBA" id="ARBA00022741"/>
    </source>
</evidence>
<dbReference type="InterPro" id="IPR006068">
    <property type="entry name" value="ATPase_P-typ_cation-transptr_C"/>
</dbReference>
<dbReference type="GO" id="GO:0006813">
    <property type="term" value="P:potassium ion transport"/>
    <property type="evidence" value="ECO:0007669"/>
    <property type="project" value="UniProtKB-KW"/>
</dbReference>
<dbReference type="InterPro" id="IPR023298">
    <property type="entry name" value="ATPase_P-typ_TM_dom_sf"/>
</dbReference>
<dbReference type="FunFam" id="3.40.50.1000:FF:000047">
    <property type="entry name" value="Sodium P-type ATPase"/>
    <property type="match status" value="1"/>
</dbReference>
<keyword evidence="10" id="KW-0460">Magnesium</keyword>
<dbReference type="InterPro" id="IPR001757">
    <property type="entry name" value="P_typ_ATPase"/>
</dbReference>
<dbReference type="InterPro" id="IPR036412">
    <property type="entry name" value="HAD-like_sf"/>
</dbReference>
<dbReference type="InterPro" id="IPR023299">
    <property type="entry name" value="ATPase_P-typ_cyto_dom_N"/>
</dbReference>
<evidence type="ECO:0000256" key="4">
    <source>
        <dbReference type="ARBA" id="ARBA00022475"/>
    </source>
</evidence>
<comment type="similarity">
    <text evidence="18">Belongs to the cation transport ATPase (P-type) (TC 3.A.3) family. Type IID subfamily.</text>
</comment>
<dbReference type="FunFam" id="2.70.150.10:FF:000016">
    <property type="entry name" value="Calcium-transporting P-type ATPase putative"/>
    <property type="match status" value="1"/>
</dbReference>
<dbReference type="Gene3D" id="1.20.1110.10">
    <property type="entry name" value="Calcium-transporting ATPase, transmembrane domain"/>
    <property type="match status" value="2"/>
</dbReference>
<dbReference type="OrthoDB" id="3352408at2759"/>
<dbReference type="InterPro" id="IPR004014">
    <property type="entry name" value="ATPase_P-typ_cation-transptr_N"/>
</dbReference>
<dbReference type="PANTHER" id="PTHR42861">
    <property type="entry name" value="CALCIUM-TRANSPORTING ATPASE"/>
    <property type="match status" value="1"/>
</dbReference>
<reference evidence="25" key="1">
    <citation type="submission" date="2015-10" db="EMBL/GenBank/DDBJ databases">
        <authorList>
            <person name="Devillers H."/>
        </authorList>
    </citation>
    <scope>NUCLEOTIDE SEQUENCE [LARGE SCALE GENOMIC DNA]</scope>
</reference>
<evidence type="ECO:0000256" key="2">
    <source>
        <dbReference type="ARBA" id="ARBA00004651"/>
    </source>
</evidence>
<dbReference type="InterPro" id="IPR006414">
    <property type="entry name" value="P-type_ATPase_IID"/>
</dbReference>
<dbReference type="NCBIfam" id="TIGR01494">
    <property type="entry name" value="ATPase_P-type"/>
    <property type="match status" value="3"/>
</dbReference>
<comment type="cofactor">
    <cofactor evidence="1">
        <name>Mg(2+)</name>
        <dbReference type="ChEBI" id="CHEBI:18420"/>
    </cofactor>
</comment>
<dbReference type="SMART" id="SM00831">
    <property type="entry name" value="Cation_ATPase_N"/>
    <property type="match status" value="1"/>
</dbReference>
<feature type="domain" description="Cation-transporting P-type ATPase N-terminal" evidence="23">
    <location>
        <begin position="14"/>
        <end position="88"/>
    </location>
</feature>
<keyword evidence="4" id="KW-1003">Cell membrane</keyword>
<evidence type="ECO:0000256" key="6">
    <source>
        <dbReference type="ARBA" id="ARBA00022692"/>
    </source>
</evidence>
<dbReference type="InterPro" id="IPR044492">
    <property type="entry name" value="P_typ_ATPase_HD_dom"/>
</dbReference>
<keyword evidence="17" id="KW-0739">Sodium transport</keyword>
<evidence type="ECO:0000256" key="14">
    <source>
        <dbReference type="ARBA" id="ARBA00023053"/>
    </source>
</evidence>
<dbReference type="GO" id="GO:0016887">
    <property type="term" value="F:ATP hydrolysis activity"/>
    <property type="evidence" value="ECO:0007669"/>
    <property type="project" value="InterPro"/>
</dbReference>
<keyword evidence="25" id="KW-1185">Reference proteome</keyword>
<dbReference type="SFLD" id="SFLDF00027">
    <property type="entry name" value="p-type_atpase"/>
    <property type="match status" value="1"/>
</dbReference>
<keyword evidence="7" id="KW-0479">Metal-binding</keyword>
<dbReference type="SFLD" id="SFLDG00002">
    <property type="entry name" value="C1.7:_P-type_atpase_like"/>
    <property type="match status" value="1"/>
</dbReference>
<dbReference type="Pfam" id="PF00122">
    <property type="entry name" value="E1-E2_ATPase"/>
    <property type="match status" value="1"/>
</dbReference>
<organism evidence="24 25">
    <name type="scientific">Lachancea quebecensis</name>
    <dbReference type="NCBI Taxonomy" id="1654605"/>
    <lineage>
        <taxon>Eukaryota</taxon>
        <taxon>Fungi</taxon>
        <taxon>Dikarya</taxon>
        <taxon>Ascomycota</taxon>
        <taxon>Saccharomycotina</taxon>
        <taxon>Saccharomycetes</taxon>
        <taxon>Saccharomycetales</taxon>
        <taxon>Saccharomycetaceae</taxon>
        <taxon>Lachancea</taxon>
    </lineage>
</organism>
<evidence type="ECO:0000256" key="18">
    <source>
        <dbReference type="ARBA" id="ARBA00035017"/>
    </source>
</evidence>
<dbReference type="GO" id="GO:0046872">
    <property type="term" value="F:metal ion binding"/>
    <property type="evidence" value="ECO:0007669"/>
    <property type="project" value="UniProtKB-KW"/>
</dbReference>
<dbReference type="InterPro" id="IPR018303">
    <property type="entry name" value="ATPase_P-typ_P_site"/>
</dbReference>
<feature type="transmembrane region" description="Helical" evidence="22">
    <location>
        <begin position="812"/>
        <end position="829"/>
    </location>
</feature>
<sequence length="1092" mass="120286">MPAPPQTPPQASQEFHTLSVRDTAHVLKTDANTGLRASDAQERLAAYGENSLGDDSAIDFKSILIHQVCNAMILVLFISMVITLAIRDWISGGVIAFVVFINVAIGSFQEYKASKTMNSLKSLSTPSAHVVRDGSDETIASKQLVPGDLCVVKAGDTVPADLRLVECVNFETDEALLTGESLPISKDASQVYPATDDTPVGDRLNLAFASSTVSKGRATGIVVKTALDTEIGKIAQSLKGDNSLISKDDNKSFWANAAVTLKATIGSFLGTTTGTPLHRKLSKLAVLLFFIAVVFAIVVMATQKFVVNKEVAIYAICVAVSMIPSSLVVVLTITMSVGAKIMSTRNVVVRKLDSLEALGAVNDVCSDKTGTLTQGRMIVKQAWIPSFGTVTVSNSTDPFDPTVGDIELIPRFSPHEYNHNETEDVGIITDFKHKFFAETLPHELDSDLFLNWLKTATLANIAHVYQDPETGDWKAHGDPTEIAIQVFAHKMDLPRTALTLENQSDSESEIGSSTEKLPEGEAQYKHVAEFPFDSSVKRMSAVYDSPKENNRRRVFTKGAFERVLSCCTKWLPDGHDEKNARPMTQEDKDQVLKNVETLSSEGLRVLAFATKSFEEAQAMELGSKLTKDRDFVESELIFQGLVGIYDPPRPETAGAVKQFHKAGINVHMLTGDFPGTAKAIAQEVGILPSNLYHYPKEVVESMVMTATQFDQLTDEEIDNLLVLPLVIARCAPQTKVRMIDALHRRDKFCAMTGDGVNDSPSLKKANVGIAMGINGSDVAKDASDIVLSDDNFASILNAVEEGRRMSDNIQKFVLQLLAENVAQALYLMIGLCFLDDDKLSVFPLSPVEVLWIIVVTSCFPAMGLGLEKSAPDIMEKEPKNSKVGIFTWEIILDMLVYGTWMAACCLACFVTVIYGKGNGQLGVNCNNSFSESCHYVFRGRAATFASMTWCALILAWEVIDMRRSFFKMQPETDTPYTQWMKDIWSNQFLFWSVVFGFLSVFPVVYIPVINDDVFKHKGIGYEWGLAFAYTVAFWAGAEIYKYFKRCYFKNKGKARNPENDLESKRVHDPFEKYNTAHSGSTTLQVTVGDYKN</sequence>
<keyword evidence="3" id="KW-0813">Transport</keyword>
<dbReference type="PROSITE" id="PS00154">
    <property type="entry name" value="ATPASE_E1_E2"/>
    <property type="match status" value="1"/>
</dbReference>
<dbReference type="InterPro" id="IPR059000">
    <property type="entry name" value="ATPase_P-type_domA"/>
</dbReference>
<keyword evidence="12" id="KW-1278">Translocase</keyword>
<dbReference type="GO" id="GO:0005886">
    <property type="term" value="C:plasma membrane"/>
    <property type="evidence" value="ECO:0007669"/>
    <property type="project" value="UniProtKB-SubCell"/>
</dbReference>
<evidence type="ECO:0000256" key="5">
    <source>
        <dbReference type="ARBA" id="ARBA00022538"/>
    </source>
</evidence>
<comment type="catalytic activity">
    <reaction evidence="20">
        <text>K(+)(in) + ATP + H2O = K(+)(out) + ADP + phosphate + H(+)</text>
        <dbReference type="Rhea" id="RHEA:75815"/>
        <dbReference type="ChEBI" id="CHEBI:15377"/>
        <dbReference type="ChEBI" id="CHEBI:15378"/>
        <dbReference type="ChEBI" id="CHEBI:29103"/>
        <dbReference type="ChEBI" id="CHEBI:30616"/>
        <dbReference type="ChEBI" id="CHEBI:43474"/>
        <dbReference type="ChEBI" id="CHEBI:456216"/>
    </reaction>
</comment>
<feature type="transmembrane region" description="Helical" evidence="22">
    <location>
        <begin position="1021"/>
        <end position="1043"/>
    </location>
</feature>
<dbReference type="SUPFAM" id="SSF81660">
    <property type="entry name" value="Metal cation-transporting ATPase, ATP-binding domain N"/>
    <property type="match status" value="1"/>
</dbReference>
<feature type="transmembrane region" description="Helical" evidence="22">
    <location>
        <begin position="68"/>
        <end position="86"/>
    </location>
</feature>
<protein>
    <recommendedName>
        <fullName evidence="19">P-type Na(+) transporter</fullName>
        <ecNumber evidence="19">7.2.2.3</ecNumber>
    </recommendedName>
</protein>
<dbReference type="SUPFAM" id="SSF81653">
    <property type="entry name" value="Calcium ATPase, transduction domain A"/>
    <property type="match status" value="1"/>
</dbReference>
<evidence type="ECO:0000313" key="25">
    <source>
        <dbReference type="Proteomes" id="UP000236544"/>
    </source>
</evidence>
<dbReference type="Gene3D" id="3.40.1110.10">
    <property type="entry name" value="Calcium-transporting ATPase, cytoplasmic domain N"/>
    <property type="match status" value="1"/>
</dbReference>